<dbReference type="GO" id="GO:0106312">
    <property type="term" value="F:methylenetetrahydrofolate reductase (NADH) activity"/>
    <property type="evidence" value="ECO:0007669"/>
    <property type="project" value="UniProtKB-EC"/>
</dbReference>
<dbReference type="OrthoDB" id="9812555at2"/>
<evidence type="ECO:0000256" key="4">
    <source>
        <dbReference type="ARBA" id="ARBA00022630"/>
    </source>
</evidence>
<evidence type="ECO:0000256" key="3">
    <source>
        <dbReference type="ARBA" id="ARBA00006743"/>
    </source>
</evidence>
<dbReference type="UniPathway" id="UPA00193"/>
<dbReference type="GO" id="GO:0005829">
    <property type="term" value="C:cytosol"/>
    <property type="evidence" value="ECO:0007669"/>
    <property type="project" value="TreeGrafter"/>
</dbReference>
<reference evidence="10 11" key="1">
    <citation type="submission" date="2018-07" db="EMBL/GenBank/DDBJ databases">
        <title>Genomic Encyclopedia of Type Strains, Phase III (KMG-III): the genomes of soil and plant-associated and newly described type strains.</title>
        <authorList>
            <person name="Whitman W."/>
        </authorList>
    </citation>
    <scope>NUCLEOTIDE SEQUENCE [LARGE SCALE GENOMIC DNA]</scope>
    <source>
        <strain evidence="10 11">CECT 8488</strain>
    </source>
</reference>
<dbReference type="GO" id="GO:0009086">
    <property type="term" value="P:methionine biosynthetic process"/>
    <property type="evidence" value="ECO:0007669"/>
    <property type="project" value="TreeGrafter"/>
</dbReference>
<dbReference type="RefSeq" id="WP_115935816.1">
    <property type="nucleotide sequence ID" value="NZ_QRDW01000002.1"/>
</dbReference>
<dbReference type="GO" id="GO:0071949">
    <property type="term" value="F:FAD binding"/>
    <property type="evidence" value="ECO:0007669"/>
    <property type="project" value="TreeGrafter"/>
</dbReference>
<evidence type="ECO:0000256" key="8">
    <source>
        <dbReference type="ARBA" id="ARBA00048628"/>
    </source>
</evidence>
<gene>
    <name evidence="10" type="ORF">DFP90_102286</name>
</gene>
<evidence type="ECO:0000256" key="1">
    <source>
        <dbReference type="ARBA" id="ARBA00001974"/>
    </source>
</evidence>
<comment type="cofactor">
    <cofactor evidence="1 9">
        <name>FAD</name>
        <dbReference type="ChEBI" id="CHEBI:57692"/>
    </cofactor>
</comment>
<comment type="pathway">
    <text evidence="2 9">One-carbon metabolism; tetrahydrofolate interconversion.</text>
</comment>
<comment type="similarity">
    <text evidence="3 9">Belongs to the methylenetetrahydrofolate reductase family.</text>
</comment>
<organism evidence="10 11">
    <name type="scientific">Aestuariispira insulae</name>
    <dbReference type="NCBI Taxonomy" id="1461337"/>
    <lineage>
        <taxon>Bacteria</taxon>
        <taxon>Pseudomonadati</taxon>
        <taxon>Pseudomonadota</taxon>
        <taxon>Alphaproteobacteria</taxon>
        <taxon>Rhodospirillales</taxon>
        <taxon>Kiloniellaceae</taxon>
        <taxon>Aestuariispira</taxon>
    </lineage>
</organism>
<dbReference type="AlphaFoldDB" id="A0A3D9HRY9"/>
<dbReference type="Gene3D" id="3.20.20.220">
    <property type="match status" value="1"/>
</dbReference>
<keyword evidence="4 9" id="KW-0285">Flavoprotein</keyword>
<dbReference type="PANTHER" id="PTHR45754:SF3">
    <property type="entry name" value="METHYLENETETRAHYDROFOLATE REDUCTASE (NADPH)"/>
    <property type="match status" value="1"/>
</dbReference>
<dbReference type="EMBL" id="QRDW01000002">
    <property type="protein sequence ID" value="RED52268.1"/>
    <property type="molecule type" value="Genomic_DNA"/>
</dbReference>
<evidence type="ECO:0000256" key="6">
    <source>
        <dbReference type="ARBA" id="ARBA00023002"/>
    </source>
</evidence>
<dbReference type="CDD" id="cd00537">
    <property type="entry name" value="MTHFR"/>
    <property type="match status" value="1"/>
</dbReference>
<accession>A0A3D9HRY9</accession>
<comment type="caution">
    <text evidence="10">The sequence shown here is derived from an EMBL/GenBank/DDBJ whole genome shotgun (WGS) entry which is preliminary data.</text>
</comment>
<protein>
    <recommendedName>
        <fullName evidence="9">Methylenetetrahydrofolate reductase</fullName>
    </recommendedName>
</protein>
<proteinExistence type="inferred from homology"/>
<dbReference type="SUPFAM" id="SSF51730">
    <property type="entry name" value="FAD-linked oxidoreductase"/>
    <property type="match status" value="1"/>
</dbReference>
<name>A0A3D9HRY9_9PROT</name>
<evidence type="ECO:0000256" key="9">
    <source>
        <dbReference type="RuleBase" id="RU003862"/>
    </source>
</evidence>
<keyword evidence="5 9" id="KW-0274">FAD</keyword>
<dbReference type="InterPro" id="IPR029041">
    <property type="entry name" value="FAD-linked_oxidoreductase-like"/>
</dbReference>
<dbReference type="Pfam" id="PF02219">
    <property type="entry name" value="MTHFR"/>
    <property type="match status" value="1"/>
</dbReference>
<evidence type="ECO:0000313" key="10">
    <source>
        <dbReference type="EMBL" id="RED52268.1"/>
    </source>
</evidence>
<comment type="pathway">
    <text evidence="7">Amino-acid biosynthesis; L-methionine biosynthesis via de novo pathway.</text>
</comment>
<keyword evidence="6 9" id="KW-0560">Oxidoreductase</keyword>
<sequence>MSELNISFEIFPPHLVDADDALVRDAGILQGYDPAFISVTYGAGGSKRDRSERIVDKLLDRNHPNLAAHLTAAGHSRESVCELLSGWWDKGLRHIVAIRGDAAGDDDIACAAELTEIIRDVADFEVSVSAYPERHPKSVSWDAELDHLKRKFEAGATRAITQYFFDPDLFLRYRDRVAAAGITAPIVPGILPVRSIEQVKRFSKACGASVPQWLEDRFTGLDQCPDAVTPVAVATIVELVSNLRREGVEDFHLYTLNRVPEAVAVCHSLGITPNRKEAA</sequence>
<evidence type="ECO:0000313" key="11">
    <source>
        <dbReference type="Proteomes" id="UP000256845"/>
    </source>
</evidence>
<evidence type="ECO:0000256" key="5">
    <source>
        <dbReference type="ARBA" id="ARBA00022827"/>
    </source>
</evidence>
<dbReference type="GO" id="GO:0035999">
    <property type="term" value="P:tetrahydrofolate interconversion"/>
    <property type="evidence" value="ECO:0007669"/>
    <property type="project" value="UniProtKB-UniPathway"/>
</dbReference>
<keyword evidence="11" id="KW-1185">Reference proteome</keyword>
<evidence type="ECO:0000256" key="7">
    <source>
        <dbReference type="ARBA" id="ARBA00034478"/>
    </source>
</evidence>
<dbReference type="InterPro" id="IPR003171">
    <property type="entry name" value="Mehydrof_redctse-like"/>
</dbReference>
<dbReference type="Proteomes" id="UP000256845">
    <property type="component" value="Unassembled WGS sequence"/>
</dbReference>
<dbReference type="PANTHER" id="PTHR45754">
    <property type="entry name" value="METHYLENETETRAHYDROFOLATE REDUCTASE"/>
    <property type="match status" value="1"/>
</dbReference>
<evidence type="ECO:0000256" key="2">
    <source>
        <dbReference type="ARBA" id="ARBA00004777"/>
    </source>
</evidence>
<comment type="catalytic activity">
    <reaction evidence="8">
        <text>(6S)-5-methyl-5,6,7,8-tetrahydrofolate + NAD(+) = (6R)-5,10-methylene-5,6,7,8-tetrahydrofolate + NADH + H(+)</text>
        <dbReference type="Rhea" id="RHEA:19821"/>
        <dbReference type="ChEBI" id="CHEBI:15378"/>
        <dbReference type="ChEBI" id="CHEBI:15636"/>
        <dbReference type="ChEBI" id="CHEBI:18608"/>
        <dbReference type="ChEBI" id="CHEBI:57540"/>
        <dbReference type="ChEBI" id="CHEBI:57945"/>
        <dbReference type="EC" id="1.5.1.54"/>
    </reaction>
    <physiologicalReaction direction="right-to-left" evidence="8">
        <dbReference type="Rhea" id="RHEA:19823"/>
    </physiologicalReaction>
</comment>